<dbReference type="Gene3D" id="1.10.1200.10">
    <property type="entry name" value="ACP-like"/>
    <property type="match status" value="1"/>
</dbReference>
<feature type="active site" description="Proton acceptor; for dehydratase activity" evidence="6">
    <location>
        <position position="947"/>
    </location>
</feature>
<dbReference type="SUPFAM" id="SSF53901">
    <property type="entry name" value="Thiolase-like"/>
    <property type="match status" value="1"/>
</dbReference>
<name>A0A672LR03_SINGR</name>
<evidence type="ECO:0000256" key="2">
    <source>
        <dbReference type="ARBA" id="ARBA00022450"/>
    </source>
</evidence>
<dbReference type="Pfam" id="PF00698">
    <property type="entry name" value="Acyl_transf_1"/>
    <property type="match status" value="1"/>
</dbReference>
<dbReference type="InterPro" id="IPR016039">
    <property type="entry name" value="Thiolase-like"/>
</dbReference>
<dbReference type="Gene3D" id="3.90.180.10">
    <property type="entry name" value="Medium-chain alcohol dehydrogenases, catalytic domain"/>
    <property type="match status" value="1"/>
</dbReference>
<protein>
    <submittedName>
        <fullName evidence="10">Phthiocerol/phenolphthiocerol synthesis polyketide synthase type I PpsD-like</fullName>
    </submittedName>
</protein>
<dbReference type="InterPro" id="IPR009081">
    <property type="entry name" value="PP-bd_ACP"/>
</dbReference>
<evidence type="ECO:0000256" key="3">
    <source>
        <dbReference type="ARBA" id="ARBA00022553"/>
    </source>
</evidence>
<dbReference type="SUPFAM" id="SSF47336">
    <property type="entry name" value="ACP-like"/>
    <property type="match status" value="1"/>
</dbReference>
<dbReference type="InterPro" id="IPR049900">
    <property type="entry name" value="PKS_mFAS_DH"/>
</dbReference>
<dbReference type="PROSITE" id="PS52019">
    <property type="entry name" value="PKS_MFAS_DH"/>
    <property type="match status" value="1"/>
</dbReference>
<comment type="pathway">
    <text evidence="1">Lipid metabolism; fatty acid biosynthesis.</text>
</comment>
<dbReference type="InterPro" id="IPR036291">
    <property type="entry name" value="NAD(P)-bd_dom_sf"/>
</dbReference>
<dbReference type="Gene3D" id="3.40.50.720">
    <property type="entry name" value="NAD(P)-binding Rossmann-like Domain"/>
    <property type="match status" value="1"/>
</dbReference>
<dbReference type="SMART" id="SM00826">
    <property type="entry name" value="PKS_DH"/>
    <property type="match status" value="1"/>
</dbReference>
<dbReference type="Gene3D" id="3.10.129.110">
    <property type="entry name" value="Polyketide synthase dehydratase"/>
    <property type="match status" value="1"/>
</dbReference>
<reference evidence="10" key="2">
    <citation type="submission" date="2025-09" db="UniProtKB">
        <authorList>
            <consortium name="Ensembl"/>
        </authorList>
    </citation>
    <scope>IDENTIFICATION</scope>
</reference>
<dbReference type="GO" id="GO:0004314">
    <property type="term" value="F:[acyl-carrier-protein] S-malonyltransferase activity"/>
    <property type="evidence" value="ECO:0007669"/>
    <property type="project" value="UniProtKB-EC"/>
</dbReference>
<dbReference type="Gene3D" id="3.40.47.10">
    <property type="match status" value="1"/>
</dbReference>
<dbReference type="SUPFAM" id="SSF50129">
    <property type="entry name" value="GroES-like"/>
    <property type="match status" value="1"/>
</dbReference>
<dbReference type="InterPro" id="IPR001227">
    <property type="entry name" value="Ac_transferase_dom_sf"/>
</dbReference>
<dbReference type="InterPro" id="IPR013968">
    <property type="entry name" value="PKS_KR"/>
</dbReference>
<keyword evidence="2" id="KW-0596">Phosphopantetheine</keyword>
<dbReference type="Pfam" id="PF00109">
    <property type="entry name" value="ketoacyl-synt"/>
    <property type="match status" value="2"/>
</dbReference>
<dbReference type="GO" id="GO:0006633">
    <property type="term" value="P:fatty acid biosynthetic process"/>
    <property type="evidence" value="ECO:0007669"/>
    <property type="project" value="UniProtKB-UniPathway"/>
</dbReference>
<dbReference type="PROSITE" id="PS52004">
    <property type="entry name" value="KS3_2"/>
    <property type="match status" value="1"/>
</dbReference>
<dbReference type="Ensembl" id="ENSSGRT00000030631.1">
    <property type="protein sequence ID" value="ENSSGRP00000028489.1"/>
    <property type="gene ID" value="ENSSGRG00000016272.1"/>
</dbReference>
<dbReference type="SUPFAM" id="SSF51735">
    <property type="entry name" value="NAD(P)-binding Rossmann-fold domains"/>
    <property type="match status" value="1"/>
</dbReference>
<evidence type="ECO:0000256" key="1">
    <source>
        <dbReference type="ARBA" id="ARBA00005194"/>
    </source>
</evidence>
<dbReference type="PANTHER" id="PTHR45681:SF8">
    <property type="entry name" value="CARRIER DOMAIN-CONTAINING PROTEIN"/>
    <property type="match status" value="1"/>
</dbReference>
<dbReference type="UniPathway" id="UPA00094"/>
<dbReference type="InterPro" id="IPR020807">
    <property type="entry name" value="PKS_DH"/>
</dbReference>
<feature type="domain" description="PKS/mFAS DH" evidence="9">
    <location>
        <begin position="912"/>
        <end position="1196"/>
    </location>
</feature>
<evidence type="ECO:0000256" key="5">
    <source>
        <dbReference type="ARBA" id="ARBA00048404"/>
    </source>
</evidence>
<evidence type="ECO:0000259" key="9">
    <source>
        <dbReference type="PROSITE" id="PS52019"/>
    </source>
</evidence>
<dbReference type="Gene3D" id="3.30.70.3290">
    <property type="match status" value="1"/>
</dbReference>
<dbReference type="Pfam" id="PF00550">
    <property type="entry name" value="PP-binding"/>
    <property type="match status" value="1"/>
</dbReference>
<dbReference type="InterPro" id="IPR011032">
    <property type="entry name" value="GroES-like_sf"/>
</dbReference>
<dbReference type="PANTHER" id="PTHR45681">
    <property type="entry name" value="POLYKETIDE SYNTHASE 44-RELATED"/>
    <property type="match status" value="1"/>
</dbReference>
<feature type="active site" description="Proton donor; for dehydratase activity" evidence="6">
    <location>
        <position position="1114"/>
    </location>
</feature>
<comment type="catalytic activity">
    <reaction evidence="5">
        <text>holo-[ACP] + malonyl-CoA = malonyl-[ACP] + CoA</text>
        <dbReference type="Rhea" id="RHEA:41792"/>
        <dbReference type="Rhea" id="RHEA-COMP:9623"/>
        <dbReference type="Rhea" id="RHEA-COMP:9685"/>
        <dbReference type="ChEBI" id="CHEBI:57287"/>
        <dbReference type="ChEBI" id="CHEBI:57384"/>
        <dbReference type="ChEBI" id="CHEBI:64479"/>
        <dbReference type="ChEBI" id="CHEBI:78449"/>
        <dbReference type="EC" id="2.3.1.39"/>
    </reaction>
    <physiologicalReaction direction="left-to-right" evidence="5">
        <dbReference type="Rhea" id="RHEA:41793"/>
    </physiologicalReaction>
</comment>
<dbReference type="GO" id="GO:0004315">
    <property type="term" value="F:3-oxoacyl-[acyl-carrier-protein] synthase activity"/>
    <property type="evidence" value="ECO:0007669"/>
    <property type="project" value="InterPro"/>
</dbReference>
<dbReference type="OMA" id="WEHKNNG"/>
<feature type="region of interest" description="C-terminal hotdog fold" evidence="6">
    <location>
        <begin position="1051"/>
        <end position="1196"/>
    </location>
</feature>
<dbReference type="InterPro" id="IPR036736">
    <property type="entry name" value="ACP-like_sf"/>
</dbReference>
<dbReference type="InterPro" id="IPR032821">
    <property type="entry name" value="PKS_assoc"/>
</dbReference>
<keyword evidence="11" id="KW-1185">Reference proteome</keyword>
<dbReference type="CDD" id="cd05274">
    <property type="entry name" value="KR_FAS_SDR_x"/>
    <property type="match status" value="1"/>
</dbReference>
<dbReference type="SMART" id="SM00827">
    <property type="entry name" value="PKS_AT"/>
    <property type="match status" value="1"/>
</dbReference>
<dbReference type="InterPro" id="IPR014031">
    <property type="entry name" value="Ketoacyl_synth_C"/>
</dbReference>
<dbReference type="Pfam" id="PF14765">
    <property type="entry name" value="PS-DH"/>
    <property type="match status" value="1"/>
</dbReference>
<accession>A0A672LR03</accession>
<dbReference type="InterPro" id="IPR014030">
    <property type="entry name" value="Ketoacyl_synth_N"/>
</dbReference>
<dbReference type="Gene3D" id="3.40.366.10">
    <property type="entry name" value="Malonyl-Coenzyme A Acyl Carrier Protein, domain 2"/>
    <property type="match status" value="1"/>
</dbReference>
<dbReference type="Gene3D" id="3.30.70.250">
    <property type="entry name" value="Malonyl-CoA ACP transacylase, ACP-binding"/>
    <property type="match status" value="1"/>
</dbReference>
<dbReference type="SMART" id="SM00822">
    <property type="entry name" value="PKS_KR"/>
    <property type="match status" value="1"/>
</dbReference>
<reference evidence="10" key="1">
    <citation type="submission" date="2025-08" db="UniProtKB">
        <authorList>
            <consortium name="Ensembl"/>
        </authorList>
    </citation>
    <scope>IDENTIFICATION</scope>
</reference>
<feature type="domain" description="Carrier" evidence="7">
    <location>
        <begin position="2038"/>
        <end position="2113"/>
    </location>
</feature>
<dbReference type="InterPro" id="IPR049551">
    <property type="entry name" value="PKS_DH_C"/>
</dbReference>
<organism evidence="10 11">
    <name type="scientific">Sinocyclocheilus grahami</name>
    <name type="common">Dianchi golden-line fish</name>
    <name type="synonym">Barbus grahami</name>
    <dbReference type="NCBI Taxonomy" id="75366"/>
    <lineage>
        <taxon>Eukaryota</taxon>
        <taxon>Metazoa</taxon>
        <taxon>Chordata</taxon>
        <taxon>Craniata</taxon>
        <taxon>Vertebrata</taxon>
        <taxon>Euteleostomi</taxon>
        <taxon>Actinopterygii</taxon>
        <taxon>Neopterygii</taxon>
        <taxon>Teleostei</taxon>
        <taxon>Ostariophysi</taxon>
        <taxon>Cypriniformes</taxon>
        <taxon>Cyprinidae</taxon>
        <taxon>Cyprininae</taxon>
        <taxon>Sinocyclocheilus</taxon>
    </lineage>
</organism>
<evidence type="ECO:0000256" key="4">
    <source>
        <dbReference type="ARBA" id="ARBA00022679"/>
    </source>
</evidence>
<dbReference type="PROSITE" id="PS00606">
    <property type="entry name" value="KS3_1"/>
    <property type="match status" value="1"/>
</dbReference>
<dbReference type="SUPFAM" id="SSF52151">
    <property type="entry name" value="FabD/lysophospholipase-like"/>
    <property type="match status" value="1"/>
</dbReference>
<dbReference type="Pfam" id="PF02801">
    <property type="entry name" value="Ketoacyl-synt_C"/>
    <property type="match status" value="1"/>
</dbReference>
<evidence type="ECO:0000259" key="7">
    <source>
        <dbReference type="PROSITE" id="PS50075"/>
    </source>
</evidence>
<dbReference type="SMART" id="SM00825">
    <property type="entry name" value="PKS_KS"/>
    <property type="match status" value="1"/>
</dbReference>
<evidence type="ECO:0000313" key="11">
    <source>
        <dbReference type="Proteomes" id="UP000472262"/>
    </source>
</evidence>
<dbReference type="InterPro" id="IPR016035">
    <property type="entry name" value="Acyl_Trfase/lysoPLipase"/>
</dbReference>
<dbReference type="Pfam" id="PF16197">
    <property type="entry name" value="KAsynt_C_assoc"/>
    <property type="match status" value="1"/>
</dbReference>
<dbReference type="CDD" id="cd00833">
    <property type="entry name" value="PKS"/>
    <property type="match status" value="1"/>
</dbReference>
<feature type="region of interest" description="N-terminal hotdog fold" evidence="6">
    <location>
        <begin position="912"/>
        <end position="1034"/>
    </location>
</feature>
<dbReference type="InterPro" id="IPR018201">
    <property type="entry name" value="Ketoacyl_synth_AS"/>
</dbReference>
<dbReference type="SUPFAM" id="SSF55048">
    <property type="entry name" value="Probable ACP-binding domain of malonyl-CoA ACP transacylase"/>
    <property type="match status" value="1"/>
</dbReference>
<keyword evidence="4" id="KW-0808">Transferase</keyword>
<gene>
    <name evidence="10" type="primary">pks1</name>
</gene>
<dbReference type="PROSITE" id="PS50075">
    <property type="entry name" value="CARRIER"/>
    <property type="match status" value="1"/>
</dbReference>
<dbReference type="InterPro" id="IPR042104">
    <property type="entry name" value="PKS_dehydratase_sf"/>
</dbReference>
<dbReference type="InterPro" id="IPR014043">
    <property type="entry name" value="Acyl_transferase_dom"/>
</dbReference>
<dbReference type="InterPro" id="IPR020841">
    <property type="entry name" value="PKS_Beta-ketoAc_synthase_dom"/>
</dbReference>
<proteinExistence type="predicted"/>
<evidence type="ECO:0000313" key="10">
    <source>
        <dbReference type="Ensembl" id="ENSSGRP00000028489.1"/>
    </source>
</evidence>
<evidence type="ECO:0000259" key="8">
    <source>
        <dbReference type="PROSITE" id="PS52004"/>
    </source>
</evidence>
<dbReference type="InterPro" id="IPR050444">
    <property type="entry name" value="Polyketide_Synthase"/>
</dbReference>
<dbReference type="InParanoid" id="A0A672LR03"/>
<evidence type="ECO:0000256" key="6">
    <source>
        <dbReference type="PROSITE-ProRule" id="PRU01363"/>
    </source>
</evidence>
<dbReference type="Proteomes" id="UP000472262">
    <property type="component" value="Unassembled WGS sequence"/>
</dbReference>
<dbReference type="InterPro" id="IPR057326">
    <property type="entry name" value="KR_dom"/>
</dbReference>
<keyword evidence="3" id="KW-0597">Phosphoprotein</keyword>
<dbReference type="InterPro" id="IPR016036">
    <property type="entry name" value="Malonyl_transacylase_ACP-bd"/>
</dbReference>
<dbReference type="Pfam" id="PF08659">
    <property type="entry name" value="KR"/>
    <property type="match status" value="1"/>
</dbReference>
<sequence length="2123" mass="235060">MDEDIAIIGIGCNFPGGEGVDSFWKVLVEGRNCVEQIPDERFDTSEWFHPDESKPGKTQTTKAALIEGFNEFDHKFFGISEAEADYMDPQQKLLLQCAYRALEDAGIPLEKVSGTRTGVYIGLMNRDYETILNNCPSTITHYNGTGTAMSVAANRISFVFNLTGPSFAIDSACSSSLVALHSACQAIRQGNYFNSEVCSLLDIHIVNYPCFTSSLGDCEMALCGGVSCILEPRVFVALSKAKMISPEGTSKPFCHTADGYGRGEGCGIVLLKPLKKALEDFDHIWGIVNKTAVNQDGHTVTPITKPSMTQQEALLRMIYSSENYLANVQYLEAHGTGTPAGDPVEAGSISKIIAKARPSSSGPLFIGSVKSNIGHTESAAGVAGLIKILLMMKHETIVPSVFYSAENSSIDAKSLNLKIPTRAEKWLYSGSRIRMAGLNSFGFGGTNAHAIISEYVQATVSDSHTLEPLKLLPLSAATDQSLQLCIADTYQRISADETVDLQALAYTAACRRSHITHKFRKVFAASSVSELKSLLKASMNKKLAPTKQDLKLVFVFCGNGVTYRGMCKQLLREEPAFRDKVKEVENYFQKFRCTSILQKIANCYDNEDITKPNVVQPLLFAIQVAIVHLFKNWGIRPDIVLGHSVGEVAAAHCSGLLSLEDAVKVVYHRSVLQTKVMGGRMLVVGNVPVPDVLEILPTYTGKICLAAVNSPMSCVLSGDKEAVDNVHQKLQSMFKGKNLFLHVLDVPAAYHSHMMDPILGQIKDSIGHLNLNEKECELFSTVTGEMCRQGDFVTGEYWARNIRKPVAFEQTIKSVSNHTRNTVFVEIGPRRALQRNIMEILGNDTTVLPSVHPDKDHETMFTAVSKLFKLGVNVKWDEFYKGFEMELVAFPRYQFECQKNEVYFEDVRRGNDTVSRSPHPLISPSKRDGKVIKCNLSAATTSYLWEHKNNGISIAPGALYVELAIASIMETAIPKRPLHSFQLTINFQSLLVLTKNCPPLKITIETSKDATTFQVQSSITVHASGTISHEGGPAMIEQQTIHLHTVLKRCPSVIETKDVYNTLKDIGFEYGPNFKQLGDIHYGQEFKEAVTSLRIPEEVLNHLYEYCLHPVVLDYFLQMSSVLALVSSTVRPGFPSAIGSMVIVAPPCKEMFMYMRLTKEMPDYFEVCGCFTDKDGHVLIELRDVRINFLGRHAQIRESCFFQNQKVGILADSNFPSRIKALVFEDTLGIAKGLQPYLHPKSVLVPPPDLTKGLALQVPELLLKSPCSEAGMELDTILFIWGIQNISHLQSELILESLVDSCDLYRQVVLSLKKRSRACSIRVITYRSAEGTVESINPGFVLSGMTRACAAELSGITFQLIDLSTVSREDIEALAHVLNSHKTQECPEVFISKGKVYSAVITHTPVTTIREVKAKSKVLQPRDFTLQTTNPYRMTSLSAMPSASSVHTIEGKSIEVQLSKVCVHSSDYFPVSTSELKFGQTMYWNKHTTQNHSLMALDFSGTITAVGKDVNKLKVGDHVICCYPVKATSKVVLPEDVCFKIKRLPFLKNAPCVSYIFLIWKILQRALPKTKQQQSLGIFSTVHDSALVNLLTLIASKSGWSVFTESEISRLVQNTKQCLLFVILPPYDCSILTEIVSVANANHIIAVRGIREPWYSTIDVMQRDSERTYFQTLEMSKILQKSCLKAHGARLQKWLKGMHFHKACPSIQSSTFQMVLPEGMHSQSAEHSESYFSVRTLDLIALAGDNSTSKVSAIPLLPRTKQLFSKRGVYIVTGGLSGLGFETVAFIAHRGGGCIATLSRSAPSEKVQEDISSLQRRYGIRILTLQCDVSVSEQVMEAITVIGKHFSSYPVRGVFHSAAVLHDGLLETLDRSLFQKVLQPKICGALNLHFTTLHCQTLDYFVCYSSISSFIGNAAQANYAAANSFLDAFCHFRRNIGLAGQSINWGPLKLGLLMDKDNFQKFLETKGLMIMDVSEIHEALENCLLDNYPQQVVCKFNFRNLKNHVLSQNVSLKFRLSALVEEGLKNNAVEDSRINVQSSVDDCVRQILNEICCVDTDDLSDETALTALGIDSMLAMTLQNRLFQEIGVNIPLVALLDPNSTLFSLTEFVKQSTDEDSEISVNL</sequence>
<feature type="domain" description="Ketosynthase family 3 (KS3)" evidence="8">
    <location>
        <begin position="2"/>
        <end position="454"/>
    </location>
</feature>